<feature type="transmembrane region" description="Helical" evidence="11">
    <location>
        <begin position="45"/>
        <end position="64"/>
    </location>
</feature>
<evidence type="ECO:0000256" key="8">
    <source>
        <dbReference type="ARBA" id="ARBA00023136"/>
    </source>
</evidence>
<keyword evidence="5 11" id="KW-1133">Transmembrane helix</keyword>
<evidence type="ECO:0000256" key="2">
    <source>
        <dbReference type="ARBA" id="ARBA00022448"/>
    </source>
</evidence>
<feature type="domain" description="Ion transport" evidence="12">
    <location>
        <begin position="11"/>
        <end position="138"/>
    </location>
</feature>
<evidence type="ECO:0000256" key="9">
    <source>
        <dbReference type="ARBA" id="ARBA00023180"/>
    </source>
</evidence>
<evidence type="ECO:0000256" key="6">
    <source>
        <dbReference type="ARBA" id="ARBA00023043"/>
    </source>
</evidence>
<name>A0AAN8WUD9_HALRR</name>
<evidence type="ECO:0000256" key="10">
    <source>
        <dbReference type="ARBA" id="ARBA00023303"/>
    </source>
</evidence>
<evidence type="ECO:0000259" key="12">
    <source>
        <dbReference type="Pfam" id="PF00520"/>
    </source>
</evidence>
<dbReference type="InterPro" id="IPR005821">
    <property type="entry name" value="Ion_trans_dom"/>
</dbReference>
<proteinExistence type="predicted"/>
<evidence type="ECO:0000256" key="3">
    <source>
        <dbReference type="ARBA" id="ARBA00022692"/>
    </source>
</evidence>
<feature type="transmembrane region" description="Helical" evidence="11">
    <location>
        <begin position="101"/>
        <end position="127"/>
    </location>
</feature>
<dbReference type="GO" id="GO:1902495">
    <property type="term" value="C:transmembrane transporter complex"/>
    <property type="evidence" value="ECO:0007669"/>
    <property type="project" value="TreeGrafter"/>
</dbReference>
<keyword evidence="7" id="KW-0406">Ion transport</keyword>
<dbReference type="PANTHER" id="PTHR47143:SF1">
    <property type="entry name" value="ION_TRANS DOMAIN-CONTAINING PROTEIN"/>
    <property type="match status" value="1"/>
</dbReference>
<evidence type="ECO:0000256" key="11">
    <source>
        <dbReference type="SAM" id="Phobius"/>
    </source>
</evidence>
<keyword evidence="6" id="KW-0040">ANK repeat</keyword>
<evidence type="ECO:0000256" key="4">
    <source>
        <dbReference type="ARBA" id="ARBA00022737"/>
    </source>
</evidence>
<evidence type="ECO:0000313" key="14">
    <source>
        <dbReference type="Proteomes" id="UP001381693"/>
    </source>
</evidence>
<dbReference type="PANTHER" id="PTHR47143">
    <property type="entry name" value="TRANSIENT RECEPTOR POTENTIAL CATION CHANNEL PROTEIN PAINLESS"/>
    <property type="match status" value="1"/>
</dbReference>
<keyword evidence="3 11" id="KW-0812">Transmembrane</keyword>
<evidence type="ECO:0000313" key="13">
    <source>
        <dbReference type="EMBL" id="KAK7072495.1"/>
    </source>
</evidence>
<keyword evidence="9" id="KW-0325">Glycoprotein</keyword>
<keyword evidence="14" id="KW-1185">Reference proteome</keyword>
<evidence type="ECO:0000256" key="1">
    <source>
        <dbReference type="ARBA" id="ARBA00004141"/>
    </source>
</evidence>
<comment type="caution">
    <text evidence="13">The sequence shown here is derived from an EMBL/GenBank/DDBJ whole genome shotgun (WGS) entry which is preliminary data.</text>
</comment>
<protein>
    <recommendedName>
        <fullName evidence="12">Ion transport domain-containing protein</fullName>
    </recommendedName>
</protein>
<accession>A0AAN8WUD9</accession>
<dbReference type="InterPro" id="IPR052076">
    <property type="entry name" value="TRP_cation_channel"/>
</dbReference>
<dbReference type="GO" id="GO:0005216">
    <property type="term" value="F:monoatomic ion channel activity"/>
    <property type="evidence" value="ECO:0007669"/>
    <property type="project" value="InterPro"/>
</dbReference>
<gene>
    <name evidence="13" type="ORF">SK128_012149</name>
</gene>
<dbReference type="Proteomes" id="UP001381693">
    <property type="component" value="Unassembled WGS sequence"/>
</dbReference>
<reference evidence="13 14" key="1">
    <citation type="submission" date="2023-11" db="EMBL/GenBank/DDBJ databases">
        <title>Halocaridina rubra genome assembly.</title>
        <authorList>
            <person name="Smith C."/>
        </authorList>
    </citation>
    <scope>NUCLEOTIDE SEQUENCE [LARGE SCALE GENOMIC DNA]</scope>
    <source>
        <strain evidence="13">EP-1</strain>
        <tissue evidence="13">Whole</tissue>
    </source>
</reference>
<keyword evidence="4" id="KW-0677">Repeat</keyword>
<dbReference type="EMBL" id="JAXCGZ010013460">
    <property type="protein sequence ID" value="KAK7072495.1"/>
    <property type="molecule type" value="Genomic_DNA"/>
</dbReference>
<dbReference type="AlphaFoldDB" id="A0AAN8WUD9"/>
<dbReference type="Pfam" id="PF00520">
    <property type="entry name" value="Ion_trans"/>
    <property type="match status" value="1"/>
</dbReference>
<organism evidence="13 14">
    <name type="scientific">Halocaridina rubra</name>
    <name type="common">Hawaiian red shrimp</name>
    <dbReference type="NCBI Taxonomy" id="373956"/>
    <lineage>
        <taxon>Eukaryota</taxon>
        <taxon>Metazoa</taxon>
        <taxon>Ecdysozoa</taxon>
        <taxon>Arthropoda</taxon>
        <taxon>Crustacea</taxon>
        <taxon>Multicrustacea</taxon>
        <taxon>Malacostraca</taxon>
        <taxon>Eumalacostraca</taxon>
        <taxon>Eucarida</taxon>
        <taxon>Decapoda</taxon>
        <taxon>Pleocyemata</taxon>
        <taxon>Caridea</taxon>
        <taxon>Atyoidea</taxon>
        <taxon>Atyidae</taxon>
        <taxon>Halocaridina</taxon>
    </lineage>
</organism>
<keyword evidence="8 11" id="KW-0472">Membrane</keyword>
<feature type="non-terminal residue" evidence="13">
    <location>
        <position position="1"/>
    </location>
</feature>
<evidence type="ECO:0000256" key="5">
    <source>
        <dbReference type="ARBA" id="ARBA00022989"/>
    </source>
</evidence>
<keyword evidence="10" id="KW-0407">Ion channel</keyword>
<comment type="subcellular location">
    <subcellularLocation>
        <location evidence="1">Membrane</location>
        <topology evidence="1">Multi-pass membrane protein</topology>
    </subcellularLocation>
</comment>
<evidence type="ECO:0000256" key="7">
    <source>
        <dbReference type="ARBA" id="ARBA00023065"/>
    </source>
</evidence>
<sequence>VTRWQFGIIALLLTWLHLINTLNQLPMLSVFMPLTGSFAKSFFKVIFYIIMIVFVFAFIFHLLLKNQEGFSTVPQAMVKAIVWMLGDLGYDDTFLDKEKVLYYPVMVNIFFVMFVTILGGFIANLVITQPANKLESFRDKASFHRAASRTQLFLKLDVCFPFFRKRRMAGKYIEDESRNLDSNYLTKKLLMLDAKEDIQPEEDSASLQVQLEELQKIFTQFLAQHNEFREEIRDMKYQINTISKALLE</sequence>
<keyword evidence="2" id="KW-0813">Transport</keyword>